<evidence type="ECO:0000313" key="3">
    <source>
        <dbReference type="Proteomes" id="UP001147782"/>
    </source>
</evidence>
<reference evidence="2" key="2">
    <citation type="journal article" date="2023" name="IMA Fungus">
        <title>Comparative genomic study of the Penicillium genus elucidates a diverse pangenome and 15 lateral gene transfer events.</title>
        <authorList>
            <person name="Petersen C."/>
            <person name="Sorensen T."/>
            <person name="Nielsen M.R."/>
            <person name="Sondergaard T.E."/>
            <person name="Sorensen J.L."/>
            <person name="Fitzpatrick D.A."/>
            <person name="Frisvad J.C."/>
            <person name="Nielsen K.L."/>
        </authorList>
    </citation>
    <scope>NUCLEOTIDE SEQUENCE</scope>
    <source>
        <strain evidence="2">IBT 29864</strain>
    </source>
</reference>
<dbReference type="RefSeq" id="XP_056549234.1">
    <property type="nucleotide sequence ID" value="XM_056705336.1"/>
</dbReference>
<evidence type="ECO:0000313" key="2">
    <source>
        <dbReference type="EMBL" id="KAJ5355211.1"/>
    </source>
</evidence>
<sequence length="161" mass="18063">MWTVWGVRSAEDDKVLRIVQISTFRIHSKTTFDYEMFLSQLYIKPRQNSKPSRATRLGWRLGRVPAHAQADSSSQKLGTLYRQLARPSEVPGGTLVDRLIFGLVLLLSSRPNLTCTRLVYLSNGQRHPGPGKTPELELPEGPPHPHHDAPSHTGIAFMDLS</sequence>
<dbReference type="AlphaFoldDB" id="A0A9W9UUH4"/>
<comment type="caution">
    <text evidence="2">The sequence shown here is derived from an EMBL/GenBank/DDBJ whole genome shotgun (WGS) entry which is preliminary data.</text>
</comment>
<reference evidence="2" key="1">
    <citation type="submission" date="2022-11" db="EMBL/GenBank/DDBJ databases">
        <authorList>
            <person name="Petersen C."/>
        </authorList>
    </citation>
    <scope>NUCLEOTIDE SEQUENCE</scope>
    <source>
        <strain evidence="2">IBT 29864</strain>
    </source>
</reference>
<accession>A0A9W9UUH4</accession>
<evidence type="ECO:0000256" key="1">
    <source>
        <dbReference type="SAM" id="MobiDB-lite"/>
    </source>
</evidence>
<organism evidence="2 3">
    <name type="scientific">Penicillium cataractarum</name>
    <dbReference type="NCBI Taxonomy" id="2100454"/>
    <lineage>
        <taxon>Eukaryota</taxon>
        <taxon>Fungi</taxon>
        <taxon>Dikarya</taxon>
        <taxon>Ascomycota</taxon>
        <taxon>Pezizomycotina</taxon>
        <taxon>Eurotiomycetes</taxon>
        <taxon>Eurotiomycetidae</taxon>
        <taxon>Eurotiales</taxon>
        <taxon>Aspergillaceae</taxon>
        <taxon>Penicillium</taxon>
    </lineage>
</organism>
<dbReference type="GeneID" id="81444515"/>
<gene>
    <name evidence="2" type="ORF">N7496_012423</name>
</gene>
<protein>
    <submittedName>
        <fullName evidence="2">Uncharacterized protein</fullName>
    </submittedName>
</protein>
<feature type="region of interest" description="Disordered" evidence="1">
    <location>
        <begin position="122"/>
        <end position="153"/>
    </location>
</feature>
<dbReference type="Proteomes" id="UP001147782">
    <property type="component" value="Unassembled WGS sequence"/>
</dbReference>
<keyword evidence="3" id="KW-1185">Reference proteome</keyword>
<proteinExistence type="predicted"/>
<name>A0A9W9UUH4_9EURO</name>
<dbReference type="EMBL" id="JAPZBS010000010">
    <property type="protein sequence ID" value="KAJ5355211.1"/>
    <property type="molecule type" value="Genomic_DNA"/>
</dbReference>